<dbReference type="GO" id="GO:0000981">
    <property type="term" value="F:DNA-binding transcription factor activity, RNA polymerase II-specific"/>
    <property type="evidence" value="ECO:0007669"/>
    <property type="project" value="TreeGrafter"/>
</dbReference>
<dbReference type="GO" id="GO:0000978">
    <property type="term" value="F:RNA polymerase II cis-regulatory region sequence-specific DNA binding"/>
    <property type="evidence" value="ECO:0007669"/>
    <property type="project" value="TreeGrafter"/>
</dbReference>
<keyword evidence="2" id="KW-0238">DNA-binding</keyword>
<evidence type="ECO:0000259" key="7">
    <source>
        <dbReference type="SMART" id="SM00906"/>
    </source>
</evidence>
<dbReference type="InterPro" id="IPR007219">
    <property type="entry name" value="XnlR_reg_dom"/>
</dbReference>
<name>A0A364MSR4_STELY</name>
<dbReference type="PANTHER" id="PTHR47424:SF3">
    <property type="entry name" value="REGULATORY PROTEIN GAL4"/>
    <property type="match status" value="1"/>
</dbReference>
<organism evidence="8 9">
    <name type="scientific">Stemphylium lycopersici</name>
    <name type="common">Tomato gray leaf spot disease fungus</name>
    <name type="synonym">Thyrospora lycopersici</name>
    <dbReference type="NCBI Taxonomy" id="183478"/>
    <lineage>
        <taxon>Eukaryota</taxon>
        <taxon>Fungi</taxon>
        <taxon>Dikarya</taxon>
        <taxon>Ascomycota</taxon>
        <taxon>Pezizomycotina</taxon>
        <taxon>Dothideomycetes</taxon>
        <taxon>Pleosporomycetidae</taxon>
        <taxon>Pleosporales</taxon>
        <taxon>Pleosporineae</taxon>
        <taxon>Pleosporaceae</taxon>
        <taxon>Stemphylium</taxon>
    </lineage>
</organism>
<evidence type="ECO:0000313" key="9">
    <source>
        <dbReference type="Proteomes" id="UP000249619"/>
    </source>
</evidence>
<evidence type="ECO:0000256" key="4">
    <source>
        <dbReference type="ARBA" id="ARBA00023242"/>
    </source>
</evidence>
<keyword evidence="3" id="KW-0804">Transcription</keyword>
<dbReference type="Proteomes" id="UP000249619">
    <property type="component" value="Unassembled WGS sequence"/>
</dbReference>
<accession>A0A364MSR4</accession>
<sequence>MHVLQTAQIPKLCINKVWHRLKYFEGLESRLTVLERSLAEVSGKVSRIESLSADGSLPQQQSPETIHIIDLEDEDGTPAETQDPTDGIGSISFTKDEESGYFGPSSNIAFTRQIVRSTTEVLKSVSSTASPNSPSAAALQSHVLHVSRPPSPRLRNFGTDSNLVPAGTEPFVLPPENETTQMIETYFSTTGELFPYIDKETFLQQYHQLASSNIRTLLLLMSQYLQGSERSIETWNIHGLAVKAAYQLGLHSSDAMRKHPAAEAEIRKRTWFGCVVLDRRSTLSMTMGRPTSIPDSFVKLSLPCSLRSICPSSTNLGQNEKDDDSTVFYTATITLYKILGEIIEVLYGNNLGCDASENLFDIASSLLQFEQKYIGWQHSLPASFSLIVPGAQLSDGRGELNLRFRLILTLRFLNVRILTHRPMLSKYLELIANPHSDMQQMAILKQIGANSMRICINSAVDVIKLVREALAPEEPRSHLLGAWWFSLYYTFNASLVIYSALLIIHQMQARQLPLDLDDTGISIDSLNKAIECLSLVEKGSRMTEKCVRYITALANTLSTIYVPDRPLEVDSDNLATNLSTAFSTRQAPINFPPHEISDFYDSTDLHIGMTLDDLIYTSEFNLMPTN</sequence>
<feature type="transmembrane region" description="Helical" evidence="6">
    <location>
        <begin position="482"/>
        <end position="504"/>
    </location>
</feature>
<reference evidence="9" key="1">
    <citation type="submission" date="2018-05" db="EMBL/GenBank/DDBJ databases">
        <title>Draft genome sequence of Stemphylium lycopersici strain CIDEFI 213.</title>
        <authorList>
            <person name="Medina R."/>
            <person name="Franco M.E.E."/>
            <person name="Lucentini C.G."/>
            <person name="Saparrat M.C.N."/>
            <person name="Balatti P.A."/>
        </authorList>
    </citation>
    <scope>NUCLEOTIDE SEQUENCE [LARGE SCALE GENOMIC DNA]</scope>
    <source>
        <strain evidence="9">CIDEFI 213</strain>
    </source>
</reference>
<dbReference type="OrthoDB" id="3364175at2759"/>
<dbReference type="CDD" id="cd12148">
    <property type="entry name" value="fungal_TF_MHR"/>
    <property type="match status" value="1"/>
</dbReference>
<feature type="region of interest" description="Disordered" evidence="5">
    <location>
        <begin position="75"/>
        <end position="94"/>
    </location>
</feature>
<keyword evidence="4" id="KW-0539">Nucleus</keyword>
<evidence type="ECO:0000256" key="6">
    <source>
        <dbReference type="SAM" id="Phobius"/>
    </source>
</evidence>
<gene>
    <name evidence="8" type="ORF">DDE83_008667</name>
</gene>
<evidence type="ECO:0000256" key="5">
    <source>
        <dbReference type="SAM" id="MobiDB-lite"/>
    </source>
</evidence>
<dbReference type="Pfam" id="PF04082">
    <property type="entry name" value="Fungal_trans"/>
    <property type="match status" value="1"/>
</dbReference>
<dbReference type="AlphaFoldDB" id="A0A364MSR4"/>
<dbReference type="GO" id="GO:0005634">
    <property type="term" value="C:nucleus"/>
    <property type="evidence" value="ECO:0007669"/>
    <property type="project" value="TreeGrafter"/>
</dbReference>
<keyword evidence="9" id="KW-1185">Reference proteome</keyword>
<dbReference type="PANTHER" id="PTHR47424">
    <property type="entry name" value="REGULATORY PROTEIN GAL4"/>
    <property type="match status" value="1"/>
</dbReference>
<evidence type="ECO:0000256" key="2">
    <source>
        <dbReference type="ARBA" id="ARBA00023125"/>
    </source>
</evidence>
<dbReference type="STRING" id="183478.A0A364MSR4"/>
<evidence type="ECO:0000313" key="8">
    <source>
        <dbReference type="EMBL" id="RAR02178.1"/>
    </source>
</evidence>
<dbReference type="SMART" id="SM00906">
    <property type="entry name" value="Fungal_trans"/>
    <property type="match status" value="1"/>
</dbReference>
<dbReference type="InterPro" id="IPR051127">
    <property type="entry name" value="Fungal_SecMet_Regulators"/>
</dbReference>
<protein>
    <recommendedName>
        <fullName evidence="7">Xylanolytic transcriptional activator regulatory domain-containing protein</fullName>
    </recommendedName>
</protein>
<keyword evidence="6" id="KW-0812">Transmembrane</keyword>
<evidence type="ECO:0000256" key="1">
    <source>
        <dbReference type="ARBA" id="ARBA00023015"/>
    </source>
</evidence>
<keyword evidence="6" id="KW-1133">Transmembrane helix</keyword>
<evidence type="ECO:0000256" key="3">
    <source>
        <dbReference type="ARBA" id="ARBA00023163"/>
    </source>
</evidence>
<dbReference type="EMBL" id="QGDH01000228">
    <property type="protein sequence ID" value="RAR02178.1"/>
    <property type="molecule type" value="Genomic_DNA"/>
</dbReference>
<proteinExistence type="predicted"/>
<dbReference type="GO" id="GO:0000435">
    <property type="term" value="P:positive regulation of transcription from RNA polymerase II promoter by galactose"/>
    <property type="evidence" value="ECO:0007669"/>
    <property type="project" value="TreeGrafter"/>
</dbReference>
<keyword evidence="1" id="KW-0805">Transcription regulation</keyword>
<comment type="caution">
    <text evidence="8">The sequence shown here is derived from an EMBL/GenBank/DDBJ whole genome shotgun (WGS) entry which is preliminary data.</text>
</comment>
<dbReference type="GO" id="GO:0008270">
    <property type="term" value="F:zinc ion binding"/>
    <property type="evidence" value="ECO:0007669"/>
    <property type="project" value="InterPro"/>
</dbReference>
<keyword evidence="6" id="KW-0472">Membrane</keyword>
<feature type="domain" description="Xylanolytic transcriptional activator regulatory" evidence="7">
    <location>
        <begin position="234"/>
        <end position="309"/>
    </location>
</feature>
<dbReference type="GO" id="GO:0006351">
    <property type="term" value="P:DNA-templated transcription"/>
    <property type="evidence" value="ECO:0007669"/>
    <property type="project" value="InterPro"/>
</dbReference>